<gene>
    <name evidence="2" type="ORF">SAMN05216199_3950</name>
</gene>
<keyword evidence="1" id="KW-0472">Membrane</keyword>
<keyword evidence="1" id="KW-0812">Transmembrane</keyword>
<feature type="transmembrane region" description="Helical" evidence="1">
    <location>
        <begin position="26"/>
        <end position="43"/>
    </location>
</feature>
<evidence type="ECO:0000313" key="3">
    <source>
        <dbReference type="Proteomes" id="UP000199019"/>
    </source>
</evidence>
<evidence type="ECO:0000313" key="2">
    <source>
        <dbReference type="EMBL" id="SES46376.1"/>
    </source>
</evidence>
<accession>A0A1H9XJK9</accession>
<evidence type="ECO:0000256" key="1">
    <source>
        <dbReference type="SAM" id="Phobius"/>
    </source>
</evidence>
<keyword evidence="1" id="KW-1133">Transmembrane helix</keyword>
<sequence>MTRVVLSLVALGGVVAGFSGRPEGWAAVALALLALGGHAYAEHVRRTGTGGGSGLRVYSFGFAAALVVAAVALWVLAVSGGPDHRGAYTGLAILWTLLASGAVLLLWGVERRLSASRQGSEEENPAHNG</sequence>
<dbReference type="AlphaFoldDB" id="A0A1H9XJK9"/>
<name>A0A1H9XJK9_9MICO</name>
<feature type="transmembrane region" description="Helical" evidence="1">
    <location>
        <begin position="55"/>
        <end position="76"/>
    </location>
</feature>
<reference evidence="3" key="1">
    <citation type="submission" date="2016-10" db="EMBL/GenBank/DDBJ databases">
        <authorList>
            <person name="Varghese N."/>
            <person name="Submissions S."/>
        </authorList>
    </citation>
    <scope>NUCLEOTIDE SEQUENCE [LARGE SCALE GENOMIC DNA]</scope>
    <source>
        <strain evidence="3">CGMCC 1.6963</strain>
    </source>
</reference>
<feature type="transmembrane region" description="Helical" evidence="1">
    <location>
        <begin position="88"/>
        <end position="109"/>
    </location>
</feature>
<protein>
    <submittedName>
        <fullName evidence="2">Uncharacterized protein</fullName>
    </submittedName>
</protein>
<dbReference type="Proteomes" id="UP000199019">
    <property type="component" value="Unassembled WGS sequence"/>
</dbReference>
<organism evidence="2 3">
    <name type="scientific">Pedococcus cremeus</name>
    <dbReference type="NCBI Taxonomy" id="587636"/>
    <lineage>
        <taxon>Bacteria</taxon>
        <taxon>Bacillati</taxon>
        <taxon>Actinomycetota</taxon>
        <taxon>Actinomycetes</taxon>
        <taxon>Micrococcales</taxon>
        <taxon>Intrasporangiaceae</taxon>
        <taxon>Pedococcus</taxon>
    </lineage>
</organism>
<dbReference type="STRING" id="587636.SAMN05216199_3950"/>
<proteinExistence type="predicted"/>
<keyword evidence="3" id="KW-1185">Reference proteome</keyword>
<dbReference type="EMBL" id="FOHB01000008">
    <property type="protein sequence ID" value="SES46376.1"/>
    <property type="molecule type" value="Genomic_DNA"/>
</dbReference>